<keyword evidence="3 7" id="KW-1133">Transmembrane helix</keyword>
<comment type="similarity">
    <text evidence="5">Belongs to the SAT4 family.</text>
</comment>
<feature type="region of interest" description="Disordered" evidence="6">
    <location>
        <begin position="382"/>
        <end position="420"/>
    </location>
</feature>
<evidence type="ECO:0000259" key="8">
    <source>
        <dbReference type="Pfam" id="PF20684"/>
    </source>
</evidence>
<evidence type="ECO:0000256" key="7">
    <source>
        <dbReference type="SAM" id="Phobius"/>
    </source>
</evidence>
<evidence type="ECO:0000313" key="10">
    <source>
        <dbReference type="Proteomes" id="UP001408356"/>
    </source>
</evidence>
<dbReference type="InterPro" id="IPR052337">
    <property type="entry name" value="SAT4-like"/>
</dbReference>
<dbReference type="PANTHER" id="PTHR33048">
    <property type="entry name" value="PTH11-LIKE INTEGRAL MEMBRANE PROTEIN (AFU_ORTHOLOGUE AFUA_5G11245)"/>
    <property type="match status" value="1"/>
</dbReference>
<feature type="domain" description="Rhodopsin" evidence="8">
    <location>
        <begin position="48"/>
        <end position="286"/>
    </location>
</feature>
<evidence type="ECO:0000256" key="1">
    <source>
        <dbReference type="ARBA" id="ARBA00004141"/>
    </source>
</evidence>
<keyword evidence="10" id="KW-1185">Reference proteome</keyword>
<protein>
    <recommendedName>
        <fullName evidence="8">Rhodopsin domain-containing protein</fullName>
    </recommendedName>
</protein>
<keyword evidence="4 7" id="KW-0472">Membrane</keyword>
<reference evidence="9 10" key="1">
    <citation type="journal article" date="2024" name="J. Plant Pathol.">
        <title>Sequence and assembly of the genome of Seiridium unicorne, isolate CBS 538.82, causal agent of cypress canker disease.</title>
        <authorList>
            <person name="Scali E."/>
            <person name="Rocca G.D."/>
            <person name="Danti R."/>
            <person name="Garbelotto M."/>
            <person name="Barberini S."/>
            <person name="Baroncelli R."/>
            <person name="Emiliani G."/>
        </authorList>
    </citation>
    <scope>NUCLEOTIDE SEQUENCE [LARGE SCALE GENOMIC DNA]</scope>
    <source>
        <strain evidence="9 10">BM-138-508</strain>
    </source>
</reference>
<dbReference type="Pfam" id="PF20684">
    <property type="entry name" value="Fung_rhodopsin"/>
    <property type="match status" value="1"/>
</dbReference>
<feature type="transmembrane region" description="Helical" evidence="7">
    <location>
        <begin position="262"/>
        <end position="281"/>
    </location>
</feature>
<feature type="region of interest" description="Disordered" evidence="6">
    <location>
        <begin position="300"/>
        <end position="343"/>
    </location>
</feature>
<feature type="compositionally biased region" description="Basic and acidic residues" evidence="6">
    <location>
        <begin position="396"/>
        <end position="406"/>
    </location>
</feature>
<feature type="transmembrane region" description="Helical" evidence="7">
    <location>
        <begin position="142"/>
        <end position="162"/>
    </location>
</feature>
<dbReference type="Proteomes" id="UP001408356">
    <property type="component" value="Unassembled WGS sequence"/>
</dbReference>
<sequence length="420" mass="46458">MDSKLTSHTTEAEKYSYNTCGITGEDRTPLVWHLGIAFMITGLVAFGLRCLERLRSRTWGWDDWAITVVTAILVPMGSLTVPLARSGLGLDMWNVSPDGVDQVLYYFYWEEILYAFALALNKISILLFYLRVFPQQSFRVMIFVMIGLNIGFALAFGLAVVFQCQPLDGAWRSWDGEYQATCVNINYLGWSGAGVNILFDIATLMLPLRVLAQLTMSLRKKIQILAMFAVGFFVTLVSILRLRSMIEFGSTKNATQDYVEVGYWSTIEISIGIVCACMPAIRALLSHTFPLVFGGTGAGSSGPASPYPVSNKKPSQSTSDNQKPYHSENSSGGGGGVNKSKTERYSRYGNSTKITVQNEWTVIGNHANRSDVELVAMEKKSPFRSDTYHVSSQSQDPKRWSGDSEKTVGLPIQGQPSDSF</sequence>
<evidence type="ECO:0000256" key="4">
    <source>
        <dbReference type="ARBA" id="ARBA00023136"/>
    </source>
</evidence>
<name>A0ABR2UHQ4_9PEZI</name>
<dbReference type="EMBL" id="JARVKF010000429">
    <property type="protein sequence ID" value="KAK9414153.1"/>
    <property type="molecule type" value="Genomic_DNA"/>
</dbReference>
<evidence type="ECO:0000313" key="9">
    <source>
        <dbReference type="EMBL" id="KAK9414153.1"/>
    </source>
</evidence>
<feature type="transmembrane region" description="Helical" evidence="7">
    <location>
        <begin position="30"/>
        <end position="51"/>
    </location>
</feature>
<dbReference type="InterPro" id="IPR049326">
    <property type="entry name" value="Rhodopsin_dom_fungi"/>
</dbReference>
<evidence type="ECO:0000256" key="2">
    <source>
        <dbReference type="ARBA" id="ARBA00022692"/>
    </source>
</evidence>
<comment type="caution">
    <text evidence="9">The sequence shown here is derived from an EMBL/GenBank/DDBJ whole genome shotgun (WGS) entry which is preliminary data.</text>
</comment>
<organism evidence="9 10">
    <name type="scientific">Seiridium unicorne</name>
    <dbReference type="NCBI Taxonomy" id="138068"/>
    <lineage>
        <taxon>Eukaryota</taxon>
        <taxon>Fungi</taxon>
        <taxon>Dikarya</taxon>
        <taxon>Ascomycota</taxon>
        <taxon>Pezizomycotina</taxon>
        <taxon>Sordariomycetes</taxon>
        <taxon>Xylariomycetidae</taxon>
        <taxon>Amphisphaeriales</taxon>
        <taxon>Sporocadaceae</taxon>
        <taxon>Seiridium</taxon>
    </lineage>
</organism>
<proteinExistence type="inferred from homology"/>
<comment type="subcellular location">
    <subcellularLocation>
        <location evidence="1">Membrane</location>
        <topology evidence="1">Multi-pass membrane protein</topology>
    </subcellularLocation>
</comment>
<evidence type="ECO:0000256" key="3">
    <source>
        <dbReference type="ARBA" id="ARBA00022989"/>
    </source>
</evidence>
<feature type="transmembrane region" description="Helical" evidence="7">
    <location>
        <begin position="63"/>
        <end position="84"/>
    </location>
</feature>
<feature type="transmembrane region" description="Helical" evidence="7">
    <location>
        <begin position="224"/>
        <end position="242"/>
    </location>
</feature>
<feature type="compositionally biased region" description="Polar residues" evidence="6">
    <location>
        <begin position="312"/>
        <end position="329"/>
    </location>
</feature>
<accession>A0ABR2UHQ4</accession>
<gene>
    <name evidence="9" type="ORF">SUNI508_02252</name>
</gene>
<dbReference type="PANTHER" id="PTHR33048:SF160">
    <property type="entry name" value="SAT4 FAMILY MEMBRANE PROTEIN"/>
    <property type="match status" value="1"/>
</dbReference>
<feature type="transmembrane region" description="Helical" evidence="7">
    <location>
        <begin position="112"/>
        <end position="130"/>
    </location>
</feature>
<evidence type="ECO:0000256" key="6">
    <source>
        <dbReference type="SAM" id="MobiDB-lite"/>
    </source>
</evidence>
<evidence type="ECO:0000256" key="5">
    <source>
        <dbReference type="ARBA" id="ARBA00038359"/>
    </source>
</evidence>
<keyword evidence="2 7" id="KW-0812">Transmembrane</keyword>